<feature type="binding site" evidence="12">
    <location>
        <position position="193"/>
    </location>
    <ligand>
        <name>ATP</name>
        <dbReference type="ChEBI" id="CHEBI:30616"/>
    </ligand>
</feature>
<feature type="binding site" evidence="12">
    <location>
        <position position="237"/>
    </location>
    <ligand>
        <name>K(+)</name>
        <dbReference type="ChEBI" id="CHEBI:29103"/>
    </ligand>
</feature>
<keyword evidence="7 12" id="KW-0418">Kinase</keyword>
<evidence type="ECO:0000256" key="10">
    <source>
        <dbReference type="ARBA" id="ARBA00022958"/>
    </source>
</evidence>
<comment type="cofactor">
    <cofactor evidence="12">
        <name>Mg(2+)</name>
        <dbReference type="ChEBI" id="CHEBI:18420"/>
    </cofactor>
    <text evidence="12">Requires a divalent cation, most likely magnesium in vivo, as an electrophilic catalyst to aid phosphoryl group transfer. It is the chelate of the metal and the nucleotide that is the actual substrate.</text>
</comment>
<feature type="binding site" evidence="12">
    <location>
        <begin position="21"/>
        <end position="23"/>
    </location>
    <ligand>
        <name>substrate</name>
    </ligand>
</feature>
<comment type="subunit">
    <text evidence="12">Homodimer.</text>
</comment>
<keyword evidence="6 12" id="KW-0547">Nucleotide-binding</keyword>
<comment type="caution">
    <text evidence="12">Lacks conserved residue(s) required for the propagation of feature annotation.</text>
</comment>
<feature type="binding site" evidence="12">
    <location>
        <begin position="213"/>
        <end position="218"/>
    </location>
    <ligand>
        <name>ATP</name>
        <dbReference type="ChEBI" id="CHEBI:30616"/>
    </ligand>
</feature>
<name>A0ABZ3FWB0_9ACTN</name>
<evidence type="ECO:0000256" key="12">
    <source>
        <dbReference type="HAMAP-Rule" id="MF_01987"/>
    </source>
</evidence>
<comment type="subcellular location">
    <subcellularLocation>
        <location evidence="12">Cytoplasm</location>
    </subcellularLocation>
</comment>
<comment type="similarity">
    <text evidence="12">Belongs to the carbohydrate kinase PfkB family. Ribokinase subfamily.</text>
</comment>
<reference evidence="14 15" key="1">
    <citation type="submission" date="2024-04" db="EMBL/GenBank/DDBJ databases">
        <title>Isolation of an actinomycete strain from pig manure.</title>
        <authorList>
            <person name="Gong T."/>
            <person name="Yu Z."/>
            <person name="An M."/>
            <person name="Wei C."/>
            <person name="Yang W."/>
            <person name="Liu L."/>
        </authorList>
    </citation>
    <scope>NUCLEOTIDE SEQUENCE [LARGE SCALE GENOMIC DNA]</scope>
    <source>
        <strain evidence="14 15">ZF39</strain>
    </source>
</reference>
<dbReference type="EC" id="2.7.1.15" evidence="2 12"/>
<comment type="similarity">
    <text evidence="1">Belongs to the carbohydrate kinase pfkB family.</text>
</comment>
<organism evidence="14 15">
    <name type="scientific">Ammonicoccus fulvus</name>
    <dbReference type="NCBI Taxonomy" id="3138240"/>
    <lineage>
        <taxon>Bacteria</taxon>
        <taxon>Bacillati</taxon>
        <taxon>Actinomycetota</taxon>
        <taxon>Actinomycetes</taxon>
        <taxon>Propionibacteriales</taxon>
        <taxon>Propionibacteriaceae</taxon>
        <taxon>Ammonicoccus</taxon>
    </lineage>
</organism>
<feature type="binding site" evidence="12">
    <location>
        <position position="149"/>
    </location>
    <ligand>
        <name>substrate</name>
    </ligand>
</feature>
<feature type="binding site" evidence="12">
    <location>
        <position position="276"/>
    </location>
    <ligand>
        <name>K(+)</name>
        <dbReference type="ChEBI" id="CHEBI:29103"/>
    </ligand>
</feature>
<dbReference type="Pfam" id="PF00294">
    <property type="entry name" value="PfkB"/>
    <property type="match status" value="1"/>
</dbReference>
<comment type="pathway">
    <text evidence="12">Carbohydrate metabolism; D-ribose degradation; D-ribose 5-phosphate from beta-D-ribopyranose: step 2/2.</text>
</comment>
<dbReference type="PRINTS" id="PR00990">
    <property type="entry name" value="RIBOKINASE"/>
</dbReference>
<dbReference type="RefSeq" id="WP_425310483.1">
    <property type="nucleotide sequence ID" value="NZ_CP154795.1"/>
</dbReference>
<evidence type="ECO:0000256" key="11">
    <source>
        <dbReference type="ARBA" id="ARBA00023277"/>
    </source>
</evidence>
<keyword evidence="11 12" id="KW-0119">Carbohydrate metabolism</keyword>
<evidence type="ECO:0000313" key="15">
    <source>
        <dbReference type="Proteomes" id="UP001442841"/>
    </source>
</evidence>
<dbReference type="InterPro" id="IPR002173">
    <property type="entry name" value="Carboh/pur_kinase_PfkB_CS"/>
</dbReference>
<comment type="function">
    <text evidence="12">Catalyzes the phosphorylation of ribose at O-5 in a reaction requiring ATP and magnesium. The resulting D-ribose-5-phosphate can then be used either for sythesis of nucleotides, histidine, and tryptophan, or as a component of the pentose phosphate pathway.</text>
</comment>
<evidence type="ECO:0000256" key="6">
    <source>
        <dbReference type="ARBA" id="ARBA00022741"/>
    </source>
</evidence>
<evidence type="ECO:0000259" key="13">
    <source>
        <dbReference type="Pfam" id="PF00294"/>
    </source>
</evidence>
<dbReference type="InterPro" id="IPR002139">
    <property type="entry name" value="Ribo/fructo_kinase"/>
</dbReference>
<dbReference type="InterPro" id="IPR011611">
    <property type="entry name" value="PfkB_dom"/>
</dbReference>
<keyword evidence="12" id="KW-0963">Cytoplasm</keyword>
<protein>
    <recommendedName>
        <fullName evidence="3 12">Ribokinase</fullName>
        <shortName evidence="12">RK</shortName>
        <ecNumber evidence="2 12">2.7.1.15</ecNumber>
    </recommendedName>
</protein>
<dbReference type="InterPro" id="IPR029056">
    <property type="entry name" value="Ribokinase-like"/>
</dbReference>
<feature type="binding site" evidence="12">
    <location>
        <position position="271"/>
    </location>
    <ligand>
        <name>K(+)</name>
        <dbReference type="ChEBI" id="CHEBI:29103"/>
    </ligand>
</feature>
<evidence type="ECO:0000256" key="4">
    <source>
        <dbReference type="ARBA" id="ARBA00022679"/>
    </source>
</evidence>
<accession>A0ABZ3FWB0</accession>
<gene>
    <name evidence="12" type="primary">rbsK</name>
    <name evidence="14" type="ORF">AADG42_17590</name>
</gene>
<evidence type="ECO:0000256" key="1">
    <source>
        <dbReference type="ARBA" id="ARBA00005380"/>
    </source>
</evidence>
<dbReference type="GO" id="GO:0016301">
    <property type="term" value="F:kinase activity"/>
    <property type="evidence" value="ECO:0007669"/>
    <property type="project" value="UniProtKB-KW"/>
</dbReference>
<feature type="active site" description="Proton acceptor" evidence="12">
    <location>
        <position position="241"/>
    </location>
</feature>
<dbReference type="EMBL" id="CP154795">
    <property type="protein sequence ID" value="XAN09048.1"/>
    <property type="molecule type" value="Genomic_DNA"/>
</dbReference>
<dbReference type="PROSITE" id="PS00584">
    <property type="entry name" value="PFKB_KINASES_2"/>
    <property type="match status" value="1"/>
</dbReference>
<sequence length="282" mass="28408">MTDAGSPPPGIPRVLVVGSLNHDTIVRTPHLPAPGETVLGEDLIQRFGGKGANQAAAAAAAGAPTVMVGAIGDDPEGHAYLTRLKALGVHPRVAMVGRFPTGRAIVTVDTEGANTITVIPGANADMTPMRVAVGLMDLTAADLVVVQLELPLDAVIQAVAIAADRGARVVLNMAPYADLPAEVLAYADPVVVNEGEAERLAAAGLTPQSLVITRGARGATWGHLEVPTADATVVDTTGAGDAFCGGLAAALLGGADRRAALEAGARSAARVISHHGAQPDHS</sequence>
<evidence type="ECO:0000256" key="8">
    <source>
        <dbReference type="ARBA" id="ARBA00022840"/>
    </source>
</evidence>
<dbReference type="PANTHER" id="PTHR10584">
    <property type="entry name" value="SUGAR KINASE"/>
    <property type="match status" value="1"/>
</dbReference>
<dbReference type="PANTHER" id="PTHR10584:SF166">
    <property type="entry name" value="RIBOKINASE"/>
    <property type="match status" value="1"/>
</dbReference>
<dbReference type="Gene3D" id="3.40.1190.20">
    <property type="match status" value="1"/>
</dbReference>
<keyword evidence="8 12" id="KW-0067">ATP-binding</keyword>
<evidence type="ECO:0000313" key="14">
    <source>
        <dbReference type="EMBL" id="XAN09048.1"/>
    </source>
</evidence>
<feature type="binding site" evidence="12">
    <location>
        <begin position="49"/>
        <end position="53"/>
    </location>
    <ligand>
        <name>substrate</name>
    </ligand>
</feature>
<comment type="activity regulation">
    <text evidence="12">Activated by a monovalent cation that binds near, but not in, the active site. The most likely occupant of the site in vivo is potassium. Ion binding induces a conformational change that may alter substrate affinity.</text>
</comment>
<feature type="binding site" evidence="12">
    <location>
        <position position="235"/>
    </location>
    <ligand>
        <name>K(+)</name>
        <dbReference type="ChEBI" id="CHEBI:29103"/>
    </ligand>
</feature>
<dbReference type="Proteomes" id="UP001442841">
    <property type="component" value="Chromosome"/>
</dbReference>
<keyword evidence="9 12" id="KW-0460">Magnesium</keyword>
<evidence type="ECO:0000256" key="9">
    <source>
        <dbReference type="ARBA" id="ARBA00022842"/>
    </source>
</evidence>
<keyword evidence="5 12" id="KW-0479">Metal-binding</keyword>
<feature type="binding site" evidence="12">
    <location>
        <position position="274"/>
    </location>
    <ligand>
        <name>K(+)</name>
        <dbReference type="ChEBI" id="CHEBI:29103"/>
    </ligand>
</feature>
<evidence type="ECO:0000256" key="2">
    <source>
        <dbReference type="ARBA" id="ARBA00012035"/>
    </source>
</evidence>
<keyword evidence="10 12" id="KW-0630">Potassium</keyword>
<evidence type="ECO:0000256" key="7">
    <source>
        <dbReference type="ARBA" id="ARBA00022777"/>
    </source>
</evidence>
<dbReference type="InterPro" id="IPR011877">
    <property type="entry name" value="Ribokinase"/>
</dbReference>
<keyword evidence="15" id="KW-1185">Reference proteome</keyword>
<keyword evidence="4 12" id="KW-0808">Transferase</keyword>
<evidence type="ECO:0000256" key="3">
    <source>
        <dbReference type="ARBA" id="ARBA00016943"/>
    </source>
</evidence>
<comment type="catalytic activity">
    <reaction evidence="12">
        <text>D-ribose + ATP = D-ribose 5-phosphate + ADP + H(+)</text>
        <dbReference type="Rhea" id="RHEA:13697"/>
        <dbReference type="ChEBI" id="CHEBI:15378"/>
        <dbReference type="ChEBI" id="CHEBI:30616"/>
        <dbReference type="ChEBI" id="CHEBI:47013"/>
        <dbReference type="ChEBI" id="CHEBI:78346"/>
        <dbReference type="ChEBI" id="CHEBI:456216"/>
        <dbReference type="EC" id="2.7.1.15"/>
    </reaction>
</comment>
<feature type="binding site" evidence="12">
    <location>
        <begin position="240"/>
        <end position="241"/>
    </location>
    <ligand>
        <name>ATP</name>
        <dbReference type="ChEBI" id="CHEBI:30616"/>
    </ligand>
</feature>
<feature type="domain" description="Carbohydrate kinase PfkB" evidence="13">
    <location>
        <begin position="13"/>
        <end position="279"/>
    </location>
</feature>
<dbReference type="SUPFAM" id="SSF53613">
    <property type="entry name" value="Ribokinase-like"/>
    <property type="match status" value="1"/>
</dbReference>
<proteinExistence type="inferred from homology"/>
<feature type="binding site" evidence="12">
    <location>
        <position position="241"/>
    </location>
    <ligand>
        <name>substrate</name>
    </ligand>
</feature>
<evidence type="ECO:0000256" key="5">
    <source>
        <dbReference type="ARBA" id="ARBA00022723"/>
    </source>
</evidence>
<dbReference type="HAMAP" id="MF_01987">
    <property type="entry name" value="Ribokinase"/>
    <property type="match status" value="1"/>
</dbReference>